<dbReference type="AlphaFoldDB" id="A0A521CP90"/>
<dbReference type="Pfam" id="PF06763">
    <property type="entry name" value="Minor_tail_Z"/>
    <property type="match status" value="1"/>
</dbReference>
<evidence type="ECO:0000313" key="2">
    <source>
        <dbReference type="Proteomes" id="UP000317315"/>
    </source>
</evidence>
<dbReference type="OrthoDB" id="8403836at2"/>
<dbReference type="InterPro" id="IPR010633">
    <property type="entry name" value="Phage_lambda_GpZ"/>
</dbReference>
<accession>A0A521CP90</accession>
<dbReference type="RefSeq" id="WP_142935672.1">
    <property type="nucleotide sequence ID" value="NZ_FXTM01000014.1"/>
</dbReference>
<sequence>MKSKIILSPELAALKKEGIPQRVIRQALNRTAKSAKAAISKEVRKIYNIKKRDFDKHITVTPARNTDIAVVAIKGKRLPLFYFLSKSSVSISLKRKKLPVYERKTKTGRVVRVQSKWPALKVKVKRTEGWKVLRRNAFIARMKSGHIGIFRRMPNWKHKLVSTNPRKYHGLPIAELTTLSSVQMVENSKALREVEKIIPERLRNNIVHSVAMYLYKKGRRR</sequence>
<proteinExistence type="predicted"/>
<dbReference type="EMBL" id="FXTM01000014">
    <property type="protein sequence ID" value="SMO61272.1"/>
    <property type="molecule type" value="Genomic_DNA"/>
</dbReference>
<name>A0A521CP90_9BACT</name>
<protein>
    <submittedName>
        <fullName evidence="1">Prophage minor tail protein Z (GPZ)</fullName>
    </submittedName>
</protein>
<keyword evidence="2" id="KW-1185">Reference proteome</keyword>
<evidence type="ECO:0000313" key="1">
    <source>
        <dbReference type="EMBL" id="SMO61272.1"/>
    </source>
</evidence>
<gene>
    <name evidence="1" type="ORF">SAMN06269117_11439</name>
</gene>
<dbReference type="Proteomes" id="UP000317315">
    <property type="component" value="Unassembled WGS sequence"/>
</dbReference>
<reference evidence="1 2" key="1">
    <citation type="submission" date="2017-05" db="EMBL/GenBank/DDBJ databases">
        <authorList>
            <person name="Varghese N."/>
            <person name="Submissions S."/>
        </authorList>
    </citation>
    <scope>NUCLEOTIDE SEQUENCE [LARGE SCALE GENOMIC DNA]</scope>
    <source>
        <strain evidence="1 2">DSM 16304</strain>
    </source>
</reference>
<organism evidence="1 2">
    <name type="scientific">Balnearium lithotrophicum</name>
    <dbReference type="NCBI Taxonomy" id="223788"/>
    <lineage>
        <taxon>Bacteria</taxon>
        <taxon>Pseudomonadati</taxon>
        <taxon>Aquificota</taxon>
        <taxon>Aquificia</taxon>
        <taxon>Desulfurobacteriales</taxon>
        <taxon>Desulfurobacteriaceae</taxon>
        <taxon>Balnearium</taxon>
    </lineage>
</organism>